<accession>A0ABT4QHJ3</accession>
<comment type="caution">
    <text evidence="2">The sequence shown here is derived from an EMBL/GenBank/DDBJ whole genome shotgun (WGS) entry which is preliminary data.</text>
</comment>
<dbReference type="RefSeq" id="WP_269884812.1">
    <property type="nucleotide sequence ID" value="NZ_JAQAGZ010000022.1"/>
</dbReference>
<feature type="coiled-coil region" evidence="1">
    <location>
        <begin position="1"/>
        <end position="28"/>
    </location>
</feature>
<reference evidence="2 3" key="1">
    <citation type="submission" date="2022-12" db="EMBL/GenBank/DDBJ databases">
        <title>Draft genome sequence of Paenibacillus sp. dW9.</title>
        <authorList>
            <person name="Choi E.-W."/>
            <person name="Kim D.-U."/>
        </authorList>
    </citation>
    <scope>NUCLEOTIDE SEQUENCE [LARGE SCALE GENOMIC DNA]</scope>
    <source>
        <strain evidence="3">dW9</strain>
    </source>
</reference>
<dbReference type="Proteomes" id="UP001527882">
    <property type="component" value="Unassembled WGS sequence"/>
</dbReference>
<gene>
    <name evidence="2" type="ORF">O9H85_28600</name>
</gene>
<sequence length="61" mass="7077">MNTVNDVLEEINRRIKELQLMEDEFSRKNNVSGRLNAKTKREELRRLKNVILGESVGAASY</sequence>
<dbReference type="EMBL" id="JAQAGZ010000022">
    <property type="protein sequence ID" value="MCZ8516283.1"/>
    <property type="molecule type" value="Genomic_DNA"/>
</dbReference>
<evidence type="ECO:0000256" key="1">
    <source>
        <dbReference type="SAM" id="Coils"/>
    </source>
</evidence>
<keyword evidence="1" id="KW-0175">Coiled coil</keyword>
<evidence type="ECO:0000313" key="2">
    <source>
        <dbReference type="EMBL" id="MCZ8516283.1"/>
    </source>
</evidence>
<protein>
    <submittedName>
        <fullName evidence="2">Uncharacterized protein</fullName>
    </submittedName>
</protein>
<name>A0ABT4QHJ3_9BACL</name>
<keyword evidence="3" id="KW-1185">Reference proteome</keyword>
<evidence type="ECO:0000313" key="3">
    <source>
        <dbReference type="Proteomes" id="UP001527882"/>
    </source>
</evidence>
<proteinExistence type="predicted"/>
<organism evidence="2 3">
    <name type="scientific">Paenibacillus gyeongsangnamensis</name>
    <dbReference type="NCBI Taxonomy" id="3388067"/>
    <lineage>
        <taxon>Bacteria</taxon>
        <taxon>Bacillati</taxon>
        <taxon>Bacillota</taxon>
        <taxon>Bacilli</taxon>
        <taxon>Bacillales</taxon>
        <taxon>Paenibacillaceae</taxon>
        <taxon>Paenibacillus</taxon>
    </lineage>
</organism>